<dbReference type="Proteomes" id="UP000198397">
    <property type="component" value="Unassembled WGS sequence"/>
</dbReference>
<organism evidence="3 4">
    <name type="scientific">Halorubrum vacuolatum</name>
    <name type="common">Natronobacterium vacuolatum</name>
    <dbReference type="NCBI Taxonomy" id="63740"/>
    <lineage>
        <taxon>Archaea</taxon>
        <taxon>Methanobacteriati</taxon>
        <taxon>Methanobacteriota</taxon>
        <taxon>Stenosarchaea group</taxon>
        <taxon>Halobacteria</taxon>
        <taxon>Halobacteriales</taxon>
        <taxon>Haloferacaceae</taxon>
        <taxon>Halorubrum</taxon>
    </lineage>
</organism>
<dbReference type="AlphaFoldDB" id="A0A238YDM5"/>
<protein>
    <submittedName>
        <fullName evidence="3">Uncharacterized protein</fullName>
    </submittedName>
</protein>
<evidence type="ECO:0000256" key="2">
    <source>
        <dbReference type="SAM" id="MobiDB-lite"/>
    </source>
</evidence>
<gene>
    <name evidence="3" type="ORF">SAMN06264855_1401</name>
</gene>
<accession>A0A238YDM5</accession>
<sequence length="339" mass="39338">MRQSRGTLFCDKRFSTFRRKQLEKMKDEISSLSSDELRKNSTDSLALIFAAKYTPSQIELEEPVKGDGGEVEKDVSDRQDIPTFGNGPTYVNYHRLEVKLPFNVDRELFLCQPGRHDYNPPVYDELNRGEVVYYIDYRTKNRDPGEIKEEIEGDLDRWLEKVEKYVGNLNNNIESMQEKFRSEARKSIERRRDEVNTKQQLMEELGVDTGGSDESGYVIPEKKREIQLPQSSDDSNESEVIPDQTFVETLEIIDDLGINIERSAERVRDLDEESLRDIFLAGINSHYAGIATGESFNRGGKTDILLRYDNKNLFVAECKFWKGQSQYHPYSDKRENRVT</sequence>
<evidence type="ECO:0000313" key="3">
    <source>
        <dbReference type="EMBL" id="SNR69237.1"/>
    </source>
</evidence>
<keyword evidence="1" id="KW-0175">Coiled coil</keyword>
<evidence type="ECO:0000256" key="1">
    <source>
        <dbReference type="SAM" id="Coils"/>
    </source>
</evidence>
<feature type="coiled-coil region" evidence="1">
    <location>
        <begin position="159"/>
        <end position="186"/>
    </location>
</feature>
<evidence type="ECO:0000313" key="4">
    <source>
        <dbReference type="Proteomes" id="UP000198397"/>
    </source>
</evidence>
<dbReference type="EMBL" id="FZNQ01000040">
    <property type="protein sequence ID" value="SNR69237.1"/>
    <property type="molecule type" value="Genomic_DNA"/>
</dbReference>
<reference evidence="3 4" key="1">
    <citation type="submission" date="2017-06" db="EMBL/GenBank/DDBJ databases">
        <authorList>
            <person name="Kim H.J."/>
            <person name="Triplett B.A."/>
        </authorList>
    </citation>
    <scope>NUCLEOTIDE SEQUENCE [LARGE SCALE GENOMIC DNA]</scope>
    <source>
        <strain evidence="3 4">DSM 8800</strain>
    </source>
</reference>
<keyword evidence="4" id="KW-1185">Reference proteome</keyword>
<feature type="compositionally biased region" description="Basic and acidic residues" evidence="2">
    <location>
        <begin position="64"/>
        <end position="80"/>
    </location>
</feature>
<proteinExistence type="predicted"/>
<feature type="region of interest" description="Disordered" evidence="2">
    <location>
        <begin position="64"/>
        <end position="83"/>
    </location>
</feature>
<name>A0A238YDM5_HALVU</name>